<name>A0AAV0MDT2_9ROSI</name>
<comment type="caution">
    <text evidence="2">The sequence shown here is derived from an EMBL/GenBank/DDBJ whole genome shotgun (WGS) entry which is preliminary data.</text>
</comment>
<dbReference type="Proteomes" id="UP001154282">
    <property type="component" value="Unassembled WGS sequence"/>
</dbReference>
<accession>A0AAV0MDT2</accession>
<reference evidence="2" key="1">
    <citation type="submission" date="2022-08" db="EMBL/GenBank/DDBJ databases">
        <authorList>
            <person name="Gutierrez-Valencia J."/>
        </authorList>
    </citation>
    <scope>NUCLEOTIDE SEQUENCE</scope>
</reference>
<proteinExistence type="predicted"/>
<feature type="region of interest" description="Disordered" evidence="1">
    <location>
        <begin position="1"/>
        <end position="157"/>
    </location>
</feature>
<dbReference type="AlphaFoldDB" id="A0AAV0MDT2"/>
<sequence length="157" mass="16620">MDASPKRGGGASSKSKSSAARGKPGRKPKEVNQTDAEDPKSSMKTEDDSGTKNKEPTLEEWSSSAKLSKANINQKTAGGRSSSSAKGKGIKGGAKSKANGTGKPKTGSTKAKDTEVEDSTDDESGKRRRLSRKIRHQRGKPVKQRAARSGRGRPKLE</sequence>
<evidence type="ECO:0000313" key="2">
    <source>
        <dbReference type="EMBL" id="CAI0444169.1"/>
    </source>
</evidence>
<feature type="compositionally biased region" description="Low complexity" evidence="1">
    <location>
        <begin position="12"/>
        <end position="22"/>
    </location>
</feature>
<keyword evidence="3" id="KW-1185">Reference proteome</keyword>
<feature type="compositionally biased region" description="Basic residues" evidence="1">
    <location>
        <begin position="126"/>
        <end position="157"/>
    </location>
</feature>
<organism evidence="2 3">
    <name type="scientific">Linum tenue</name>
    <dbReference type="NCBI Taxonomy" id="586396"/>
    <lineage>
        <taxon>Eukaryota</taxon>
        <taxon>Viridiplantae</taxon>
        <taxon>Streptophyta</taxon>
        <taxon>Embryophyta</taxon>
        <taxon>Tracheophyta</taxon>
        <taxon>Spermatophyta</taxon>
        <taxon>Magnoliopsida</taxon>
        <taxon>eudicotyledons</taxon>
        <taxon>Gunneridae</taxon>
        <taxon>Pentapetalae</taxon>
        <taxon>rosids</taxon>
        <taxon>fabids</taxon>
        <taxon>Malpighiales</taxon>
        <taxon>Linaceae</taxon>
        <taxon>Linum</taxon>
    </lineage>
</organism>
<feature type="compositionally biased region" description="Low complexity" evidence="1">
    <location>
        <begin position="77"/>
        <end position="100"/>
    </location>
</feature>
<protein>
    <submittedName>
        <fullName evidence="2">Uncharacterized protein</fullName>
    </submittedName>
</protein>
<dbReference type="EMBL" id="CAMGYJ010000007">
    <property type="protein sequence ID" value="CAI0444169.1"/>
    <property type="molecule type" value="Genomic_DNA"/>
</dbReference>
<feature type="compositionally biased region" description="Basic and acidic residues" evidence="1">
    <location>
        <begin position="27"/>
        <end position="57"/>
    </location>
</feature>
<evidence type="ECO:0000313" key="3">
    <source>
        <dbReference type="Proteomes" id="UP001154282"/>
    </source>
</evidence>
<feature type="compositionally biased region" description="Polar residues" evidence="1">
    <location>
        <begin position="60"/>
        <end position="76"/>
    </location>
</feature>
<evidence type="ECO:0000256" key="1">
    <source>
        <dbReference type="SAM" id="MobiDB-lite"/>
    </source>
</evidence>
<gene>
    <name evidence="2" type="ORF">LITE_LOCUS27985</name>
</gene>